<accession>A0AA39DMI0</accession>
<protein>
    <submittedName>
        <fullName evidence="2">Uncharacterized protein</fullName>
    </submittedName>
</protein>
<evidence type="ECO:0000256" key="1">
    <source>
        <dbReference type="SAM" id="MobiDB-lite"/>
    </source>
</evidence>
<comment type="caution">
    <text evidence="2">The sequence shown here is derived from an EMBL/GenBank/DDBJ whole genome shotgun (WGS) entry which is preliminary data.</text>
</comment>
<sequence>MRKWHIPYCQERRVHNLGWQSRKFDDVVDPPLPQVSSSNGSTADPAAGPVKAPRSSGRANAANMGLLSIGNSAD</sequence>
<feature type="region of interest" description="Disordered" evidence="1">
    <location>
        <begin position="28"/>
        <end position="74"/>
    </location>
</feature>
<dbReference type="EMBL" id="JARBHA010000011">
    <property type="protein sequence ID" value="KAJ9688945.1"/>
    <property type="molecule type" value="Genomic_DNA"/>
</dbReference>
<evidence type="ECO:0000313" key="3">
    <source>
        <dbReference type="Proteomes" id="UP001168098"/>
    </source>
</evidence>
<dbReference type="AlphaFoldDB" id="A0AA39DMI0"/>
<name>A0AA39DMI0_VITRO</name>
<reference evidence="2 3" key="1">
    <citation type="journal article" date="2023" name="BMC Biotechnol.">
        <title>Vitis rotundifolia cv Carlos genome sequencing.</title>
        <authorList>
            <person name="Huff M."/>
            <person name="Hulse-Kemp A."/>
            <person name="Scheffler B."/>
            <person name="Youngblood R."/>
            <person name="Simpson S."/>
            <person name="Babiker E."/>
            <person name="Staton M."/>
        </authorList>
    </citation>
    <scope>NUCLEOTIDE SEQUENCE [LARGE SCALE GENOMIC DNA]</scope>
    <source>
        <tissue evidence="2">Leaf</tissue>
    </source>
</reference>
<evidence type="ECO:0000313" key="2">
    <source>
        <dbReference type="EMBL" id="KAJ9688945.1"/>
    </source>
</evidence>
<gene>
    <name evidence="2" type="ORF">PVL29_014548</name>
</gene>
<dbReference type="Proteomes" id="UP001168098">
    <property type="component" value="Unassembled WGS sequence"/>
</dbReference>
<proteinExistence type="predicted"/>
<organism evidence="2 3">
    <name type="scientific">Vitis rotundifolia</name>
    <name type="common">Muscadine grape</name>
    <dbReference type="NCBI Taxonomy" id="103349"/>
    <lineage>
        <taxon>Eukaryota</taxon>
        <taxon>Viridiplantae</taxon>
        <taxon>Streptophyta</taxon>
        <taxon>Embryophyta</taxon>
        <taxon>Tracheophyta</taxon>
        <taxon>Spermatophyta</taxon>
        <taxon>Magnoliopsida</taxon>
        <taxon>eudicotyledons</taxon>
        <taxon>Gunneridae</taxon>
        <taxon>Pentapetalae</taxon>
        <taxon>rosids</taxon>
        <taxon>Vitales</taxon>
        <taxon>Vitaceae</taxon>
        <taxon>Viteae</taxon>
        <taxon>Vitis</taxon>
    </lineage>
</organism>
<keyword evidence="3" id="KW-1185">Reference proteome</keyword>